<evidence type="ECO:0000313" key="2">
    <source>
        <dbReference type="EMBL" id="RVW76070.1"/>
    </source>
</evidence>
<dbReference type="InterPro" id="IPR043502">
    <property type="entry name" value="DNA/RNA_pol_sf"/>
</dbReference>
<proteinExistence type="predicted"/>
<accession>A0A438GV50</accession>
<dbReference type="Pfam" id="PF07727">
    <property type="entry name" value="RVT_2"/>
    <property type="match status" value="1"/>
</dbReference>
<dbReference type="CDD" id="cd09272">
    <property type="entry name" value="RNase_HI_RT_Ty1"/>
    <property type="match status" value="1"/>
</dbReference>
<sequence>MVYDIVHVRQQDMDLSTYIGRIASLKEEFLTLMPFLMPLRLTLEEDVVAIGVEDNVLSAPIVISLVTLEIVAISYMDGLLALPTLLSHLILCYLDLTPLLAPTSQSINLTGSDYDAISDIRQSHQLLLLLLPRPDRSTRKTISIGRESQGLYHLTSLHLLQLAFPPMLLFSFTVAWTKSHFELVHTDVLGSVSNRVYFRISVFCPFIDDYSRLTMLGNIFYTFTSFTSQHGILHQSSCAHTPQQMGLLNVKTDILLRQLVPSFSIVMTSSPQGYEMHLLGILSTSEGYRCYSLTLIVIFLSADVNFFEDSPFFSSSESLPISEVYHRRHRDVAPPLSSTEVPDDSPPVHQFLLPPALSSTDHLSIALRKVGCRWVYTVKVGPDGQVDALRPLVAKGYTQIYGCDYGDTFSPIAKVASVRLFLSMAAMCHWPLYQLDIKNAFLHGELLEESSRAWFGRFSSVVQEFGMFRSEADHSVFYHHNSSSQCIYLVVYVDDIVITGSDQEGIQRLKTGGASKRSWEISTTCRQIKLPHHHSPDISFPVRTSGQGMLYEDKGHTQIVGYTDADWAGSPSNRRSTSVYCVFIGGKLISWKSKKQDVVARSSVEAEYRAIALATCELIWLRQLFQELRFGKDEQIKLVCDNQTALHIASNPVFHERTKHIEVDYHFIREKIASGCVATSFVNSNDQLTDIFTKSLKGLGLNTFVASLMHMTYMLQFEGEC</sequence>
<dbReference type="EMBL" id="QGNW01000335">
    <property type="protein sequence ID" value="RVW76070.1"/>
    <property type="molecule type" value="Genomic_DNA"/>
</dbReference>
<dbReference type="PANTHER" id="PTHR11439">
    <property type="entry name" value="GAG-POL-RELATED RETROTRANSPOSON"/>
    <property type="match status" value="1"/>
</dbReference>
<gene>
    <name evidence="2" type="primary">RE1_1485</name>
    <name evidence="2" type="ORF">CK203_049181</name>
</gene>
<evidence type="ECO:0000259" key="1">
    <source>
        <dbReference type="Pfam" id="PF07727"/>
    </source>
</evidence>
<comment type="caution">
    <text evidence="2">The sequence shown here is derived from an EMBL/GenBank/DDBJ whole genome shotgun (WGS) entry which is preliminary data.</text>
</comment>
<dbReference type="InterPro" id="IPR013103">
    <property type="entry name" value="RVT_2"/>
</dbReference>
<reference evidence="2 3" key="1">
    <citation type="journal article" date="2018" name="PLoS Genet.">
        <title>Population sequencing reveals clonal diversity and ancestral inbreeding in the grapevine cultivar Chardonnay.</title>
        <authorList>
            <person name="Roach M.J."/>
            <person name="Johnson D.L."/>
            <person name="Bohlmann J."/>
            <person name="van Vuuren H.J."/>
            <person name="Jones S.J."/>
            <person name="Pretorius I.S."/>
            <person name="Schmidt S.A."/>
            <person name="Borneman A.R."/>
        </authorList>
    </citation>
    <scope>NUCLEOTIDE SEQUENCE [LARGE SCALE GENOMIC DNA]</scope>
    <source>
        <strain evidence="3">cv. Chardonnay</strain>
        <tissue evidence="2">Leaf</tissue>
    </source>
</reference>
<dbReference type="Proteomes" id="UP000288805">
    <property type="component" value="Unassembled WGS sequence"/>
</dbReference>
<name>A0A438GV50_VITVI</name>
<dbReference type="AlphaFoldDB" id="A0A438GV50"/>
<protein>
    <submittedName>
        <fullName evidence="2">Retrovirus-related Pol polyprotein from transposon RE1</fullName>
    </submittedName>
</protein>
<dbReference type="SUPFAM" id="SSF56672">
    <property type="entry name" value="DNA/RNA polymerases"/>
    <property type="match status" value="1"/>
</dbReference>
<feature type="domain" description="Reverse transcriptase Ty1/copia-type" evidence="1">
    <location>
        <begin position="368"/>
        <end position="449"/>
    </location>
</feature>
<evidence type="ECO:0000313" key="3">
    <source>
        <dbReference type="Proteomes" id="UP000288805"/>
    </source>
</evidence>
<dbReference type="PANTHER" id="PTHR11439:SF463">
    <property type="entry name" value="REVERSE TRANSCRIPTASE TY1_COPIA-TYPE DOMAIN-CONTAINING PROTEIN"/>
    <property type="match status" value="1"/>
</dbReference>
<organism evidence="2 3">
    <name type="scientific">Vitis vinifera</name>
    <name type="common">Grape</name>
    <dbReference type="NCBI Taxonomy" id="29760"/>
    <lineage>
        <taxon>Eukaryota</taxon>
        <taxon>Viridiplantae</taxon>
        <taxon>Streptophyta</taxon>
        <taxon>Embryophyta</taxon>
        <taxon>Tracheophyta</taxon>
        <taxon>Spermatophyta</taxon>
        <taxon>Magnoliopsida</taxon>
        <taxon>eudicotyledons</taxon>
        <taxon>Gunneridae</taxon>
        <taxon>Pentapetalae</taxon>
        <taxon>rosids</taxon>
        <taxon>Vitales</taxon>
        <taxon>Vitaceae</taxon>
        <taxon>Viteae</taxon>
        <taxon>Vitis</taxon>
    </lineage>
</organism>